<dbReference type="RefSeq" id="WP_015220275.1">
    <property type="nucleotide sequence ID" value="NC_019776.1"/>
</dbReference>
<protein>
    <recommendedName>
        <fullName evidence="2">CHAT domain-containing protein</fullName>
    </recommendedName>
</protein>
<name>K9Z731_CYAAP</name>
<feature type="transmembrane region" description="Helical" evidence="1">
    <location>
        <begin position="385"/>
        <end position="411"/>
    </location>
</feature>
<sequence length="468" mass="52753">MAKKVIIFKIGEGSFDIGFPFSLRLSHDETRELLVETEGKLPPAPNLYKSYIDWQCSYRNLANCLRLGANQTQVTNVAIDECLGYINALEINLNQWLQDSLVQSVLFDLFPHLDQQDLIRFVIQTADVRLWQLPWYLWDVWQRYPHTEFALSKPNCQKPSRSSDINTKGKVRILAILGDRRGIDVDRDRRVLNSLPNAEVVFLDQPNLAELTPLWEQSWQILFFAGHSSSNNNTQSGLLQINPYETIDIQKLKNTLAKAVYNGLELAIFNSCDGLGLGFNLADLQLPQAIIMREPVPDEVAQEFLKFFLQAYANGETLYQAVKEAKAKIQELYHLEQKAPGSSWLPVICQNLAVNPPLWSDLTNYTSKVPNFSLQSLWKTIFSPILLWAGGAFGIAALSVTAFLLLGLFIFNTFGGRQSPILEPVRKPLIGVCECPYDIDTMGRECGNKSAYSRPGGTTPVCYRGDGR</sequence>
<evidence type="ECO:0000313" key="4">
    <source>
        <dbReference type="Proteomes" id="UP000010480"/>
    </source>
</evidence>
<dbReference type="InterPro" id="IPR024983">
    <property type="entry name" value="CHAT_dom"/>
</dbReference>
<dbReference type="eggNOG" id="COG3103">
    <property type="taxonomic scope" value="Bacteria"/>
</dbReference>
<dbReference type="eggNOG" id="COG4252">
    <property type="taxonomic scope" value="Bacteria"/>
</dbReference>
<keyword evidence="1" id="KW-0472">Membrane</keyword>
<dbReference type="AlphaFoldDB" id="K9Z731"/>
<accession>K9Z731</accession>
<keyword evidence="1" id="KW-1133">Transmembrane helix</keyword>
<dbReference type="OrthoDB" id="444941at2"/>
<gene>
    <name evidence="3" type="ordered locus">Cyan10605_2471</name>
</gene>
<dbReference type="STRING" id="755178.Cyan10605_2471"/>
<dbReference type="Pfam" id="PF12770">
    <property type="entry name" value="CHAT"/>
    <property type="match status" value="1"/>
</dbReference>
<feature type="domain" description="CHAT" evidence="2">
    <location>
        <begin position="97"/>
        <end position="335"/>
    </location>
</feature>
<dbReference type="HOGENOM" id="CLU_583577_0_0_3"/>
<evidence type="ECO:0000259" key="2">
    <source>
        <dbReference type="Pfam" id="PF12770"/>
    </source>
</evidence>
<proteinExistence type="predicted"/>
<dbReference type="EMBL" id="CP003947">
    <property type="protein sequence ID" value="AFZ54552.1"/>
    <property type="molecule type" value="Genomic_DNA"/>
</dbReference>
<dbReference type="PATRIC" id="fig|755178.3.peg.2620"/>
<dbReference type="KEGG" id="can:Cyan10605_2471"/>
<evidence type="ECO:0000313" key="3">
    <source>
        <dbReference type="EMBL" id="AFZ54552.1"/>
    </source>
</evidence>
<dbReference type="Proteomes" id="UP000010480">
    <property type="component" value="Chromosome"/>
</dbReference>
<organism evidence="3 4">
    <name type="scientific">Cyanobacterium aponinum (strain PCC 10605)</name>
    <dbReference type="NCBI Taxonomy" id="755178"/>
    <lineage>
        <taxon>Bacteria</taxon>
        <taxon>Bacillati</taxon>
        <taxon>Cyanobacteriota</taxon>
        <taxon>Cyanophyceae</taxon>
        <taxon>Oscillatoriophycideae</taxon>
        <taxon>Chroococcales</taxon>
        <taxon>Geminocystaceae</taxon>
        <taxon>Cyanobacterium</taxon>
    </lineage>
</organism>
<reference evidence="4" key="1">
    <citation type="journal article" date="2013" name="Proc. Natl. Acad. Sci. U.S.A.">
        <title>Improving the coverage of the cyanobacterial phylum using diversity-driven genome sequencing.</title>
        <authorList>
            <person name="Shih P.M."/>
            <person name="Wu D."/>
            <person name="Latifi A."/>
            <person name="Axen S.D."/>
            <person name="Fewer D.P."/>
            <person name="Talla E."/>
            <person name="Calteau A."/>
            <person name="Cai F."/>
            <person name="Tandeau de Marsac N."/>
            <person name="Rippka R."/>
            <person name="Herdman M."/>
            <person name="Sivonen K."/>
            <person name="Coursin T."/>
            <person name="Laurent T."/>
            <person name="Goodwin L."/>
            <person name="Nolan M."/>
            <person name="Davenport K.W."/>
            <person name="Han C.S."/>
            <person name="Rubin E.M."/>
            <person name="Eisen J.A."/>
            <person name="Woyke T."/>
            <person name="Gugger M."/>
            <person name="Kerfeld C.A."/>
        </authorList>
    </citation>
    <scope>NUCLEOTIDE SEQUENCE [LARGE SCALE GENOMIC DNA]</scope>
    <source>
        <strain evidence="4">PCC 10605</strain>
    </source>
</reference>
<keyword evidence="4" id="KW-1185">Reference proteome</keyword>
<keyword evidence="1" id="KW-0812">Transmembrane</keyword>
<evidence type="ECO:0000256" key="1">
    <source>
        <dbReference type="SAM" id="Phobius"/>
    </source>
</evidence>